<dbReference type="Pfam" id="PF00794">
    <property type="entry name" value="PI3K_rbd"/>
    <property type="match status" value="1"/>
</dbReference>
<name>A0A3P7WZV7_9BILA</name>
<dbReference type="PROSITE" id="PS00915">
    <property type="entry name" value="PI3_4_KINASE_1"/>
    <property type="match status" value="1"/>
</dbReference>
<dbReference type="EMBL" id="UZAG01015733">
    <property type="protein sequence ID" value="VDO22912.1"/>
    <property type="molecule type" value="Genomic_DNA"/>
</dbReference>
<dbReference type="PROSITE" id="PS51547">
    <property type="entry name" value="C2_PI3K"/>
    <property type="match status" value="1"/>
</dbReference>
<dbReference type="PANTHER" id="PTHR10048">
    <property type="entry name" value="PHOSPHATIDYLINOSITOL KINASE"/>
    <property type="match status" value="1"/>
</dbReference>
<dbReference type="InterPro" id="IPR011009">
    <property type="entry name" value="Kinase-like_dom_sf"/>
</dbReference>
<sequence>MTEIEVNLSSDEMSYRMDLYKVSEQAVSSRGVVGYSHYAFPEDVSSELDTDIPPQVKSKIQMADLYIELWYRSREDELANIDTNCVCVKIRKVIGVHASDAIANAIKELMQQHKLFIKEAASSFLLQIAGRRCFLTKDIRLTSFEYVRSSFENYRIPKFILRRKDIVMKDFTEPPPITKPGWVRAYESRLDRTDGVAVKECSLWKVDDNLKLRIHSASHLSILDFDKIYVKASLYHGIDLIANRESACVSPSNPRWSDGWIDFDVHLKDLAPSVQLCLSLVAVKQKKKEEYSGIGWVNIRLFDCDEKLIQGKFMLYLWPFPKYCTELLYPSGQVTLLCLTEKLQLRIIRLLNLLSGIVNTKDIRIFTVIRLSVGSNDNHDTVRIEVEFEDYGCVEFPDIDSMCEYVEKLDAYGGKLRLQALSSPANSMKEFLDSLRFVDAEYLTDKQMEHLWEARELVAQYKPDLLPLIAHCPLIWTRRDEFSRLYELLKRWGKIQPETALMLLDCKYPDIRIREFAVDSLDNVLDNDRLQLYILPLIQVLKFEPYGSCALSRMLLKRALCNNRIGHILFWLLRAELGQLSEVGQDLTKIYKRFALMIEAYCRANYTHLNSMLRQVDMVVRLTNLSKIIKTMKDNECATKHLQKELASCVEIMQNMISPLDVSNSLGALNIELCKVIGSAKQPLRLAWTNPEPLARLHNETHQIIFKNGDDLRQDMLTLQVMRIMDALWKSQDYDLCLSIYEVLPMGRNVGMIYVVQNCSTLFEIQCAAKQLGSTFSMESGLINKYIRNYSENSKVYLEGVDRFTASCAGYCVATYVLGIKDRHQDNIMLAKDGRLFHIDFGHFLGHYKKKLGINRDRVPFVLTDHFLCVIAKGKSNFRDSHEYKKFKKLCTDAYIILHQRSKLFISLFSMLLCMGLPELQTREDIDFLKGTLCSDMDSALATTSFYKIFEEAFSGAWSTKTNWFFHSVKHL</sequence>
<evidence type="ECO:0000256" key="2">
    <source>
        <dbReference type="ARBA" id="ARBA00022741"/>
    </source>
</evidence>
<evidence type="ECO:0008006" key="12">
    <source>
        <dbReference type="Google" id="ProtNLM"/>
    </source>
</evidence>
<dbReference type="Gene3D" id="2.60.40.150">
    <property type="entry name" value="C2 domain"/>
    <property type="match status" value="1"/>
</dbReference>
<dbReference type="PROSITE" id="PS51546">
    <property type="entry name" value="PI3K_RBD"/>
    <property type="match status" value="1"/>
</dbReference>
<dbReference type="SMART" id="SM00142">
    <property type="entry name" value="PI3K_C2"/>
    <property type="match status" value="1"/>
</dbReference>
<dbReference type="GO" id="GO:0005886">
    <property type="term" value="C:plasma membrane"/>
    <property type="evidence" value="ECO:0007669"/>
    <property type="project" value="TreeGrafter"/>
</dbReference>
<dbReference type="InterPro" id="IPR036940">
    <property type="entry name" value="PI3/4_kinase_cat_sf"/>
</dbReference>
<dbReference type="InterPro" id="IPR002420">
    <property type="entry name" value="PI3K-type_C2_dom"/>
</dbReference>
<dbReference type="InterPro" id="IPR000341">
    <property type="entry name" value="PI3K_Ras-bd_dom"/>
</dbReference>
<accession>A0A3P7WZV7</accession>
<dbReference type="InterPro" id="IPR035892">
    <property type="entry name" value="C2_domain_sf"/>
</dbReference>
<dbReference type="PROSITE" id="PS50290">
    <property type="entry name" value="PI3_4_KINASE_3"/>
    <property type="match status" value="1"/>
</dbReference>
<dbReference type="GO" id="GO:0035005">
    <property type="term" value="F:1-phosphatidylinositol-4-phosphate 3-kinase activity"/>
    <property type="evidence" value="ECO:0007669"/>
    <property type="project" value="TreeGrafter"/>
</dbReference>
<dbReference type="SMART" id="SM00146">
    <property type="entry name" value="PI3Kc"/>
    <property type="match status" value="1"/>
</dbReference>
<dbReference type="CDD" id="cd05165">
    <property type="entry name" value="PI3Kc_I"/>
    <property type="match status" value="1"/>
</dbReference>
<dbReference type="GO" id="GO:0016303">
    <property type="term" value="F:1-phosphatidylinositol-3-kinase activity"/>
    <property type="evidence" value="ECO:0007669"/>
    <property type="project" value="TreeGrafter"/>
</dbReference>
<dbReference type="InterPro" id="IPR016024">
    <property type="entry name" value="ARM-type_fold"/>
</dbReference>
<dbReference type="GO" id="GO:0005524">
    <property type="term" value="F:ATP binding"/>
    <property type="evidence" value="ECO:0007669"/>
    <property type="project" value="UniProtKB-KW"/>
</dbReference>
<evidence type="ECO:0000259" key="8">
    <source>
        <dbReference type="PROSITE" id="PS51546"/>
    </source>
</evidence>
<dbReference type="GO" id="GO:0043491">
    <property type="term" value="P:phosphatidylinositol 3-kinase/protein kinase B signal transduction"/>
    <property type="evidence" value="ECO:0007669"/>
    <property type="project" value="TreeGrafter"/>
</dbReference>
<dbReference type="Proteomes" id="UP000280834">
    <property type="component" value="Unassembled WGS sequence"/>
</dbReference>
<keyword evidence="2" id="KW-0547">Nucleotide-binding</keyword>
<keyword evidence="1" id="KW-0808">Transferase</keyword>
<dbReference type="Pfam" id="PF00792">
    <property type="entry name" value="PI3K_C2"/>
    <property type="match status" value="1"/>
</dbReference>
<dbReference type="InterPro" id="IPR000403">
    <property type="entry name" value="PI3/4_kinase_cat_dom"/>
</dbReference>
<dbReference type="GO" id="GO:0005737">
    <property type="term" value="C:cytoplasm"/>
    <property type="evidence" value="ECO:0007669"/>
    <property type="project" value="TreeGrafter"/>
</dbReference>
<proteinExistence type="inferred from homology"/>
<organism evidence="10 11">
    <name type="scientific">Brugia timori</name>
    <dbReference type="NCBI Taxonomy" id="42155"/>
    <lineage>
        <taxon>Eukaryota</taxon>
        <taxon>Metazoa</taxon>
        <taxon>Ecdysozoa</taxon>
        <taxon>Nematoda</taxon>
        <taxon>Chromadorea</taxon>
        <taxon>Rhabditida</taxon>
        <taxon>Spirurina</taxon>
        <taxon>Spiruromorpha</taxon>
        <taxon>Filarioidea</taxon>
        <taxon>Onchocercidae</taxon>
        <taxon>Brugia</taxon>
    </lineage>
</organism>
<dbReference type="InterPro" id="IPR001263">
    <property type="entry name" value="PI3K_accessory_dom"/>
</dbReference>
<dbReference type="InterPro" id="IPR042236">
    <property type="entry name" value="PI3K_accessory_sf"/>
</dbReference>
<dbReference type="GO" id="GO:0005942">
    <property type="term" value="C:phosphatidylinositol 3-kinase complex"/>
    <property type="evidence" value="ECO:0007669"/>
    <property type="project" value="TreeGrafter"/>
</dbReference>
<evidence type="ECO:0000256" key="4">
    <source>
        <dbReference type="ARBA" id="ARBA00022840"/>
    </source>
</evidence>
<feature type="domain" description="PI3K-RBD" evidence="8">
    <location>
        <begin position="62"/>
        <end position="163"/>
    </location>
</feature>
<dbReference type="SUPFAM" id="SSF48371">
    <property type="entry name" value="ARM repeat"/>
    <property type="match status" value="1"/>
</dbReference>
<evidence type="ECO:0000259" key="7">
    <source>
        <dbReference type="PROSITE" id="PS51545"/>
    </source>
</evidence>
<dbReference type="Gene3D" id="1.10.1070.11">
    <property type="entry name" value="Phosphatidylinositol 3-/4-kinase, catalytic domain"/>
    <property type="match status" value="1"/>
</dbReference>
<dbReference type="SUPFAM" id="SSF54236">
    <property type="entry name" value="Ubiquitin-like"/>
    <property type="match status" value="1"/>
</dbReference>
<feature type="domain" description="PI3K/PI4K catalytic" evidence="6">
    <location>
        <begin position="670"/>
        <end position="958"/>
    </location>
</feature>
<dbReference type="AlphaFoldDB" id="A0A3P7WZV7"/>
<feature type="domain" description="PIK helical" evidence="7">
    <location>
        <begin position="417"/>
        <end position="604"/>
    </location>
</feature>
<dbReference type="SMART" id="SM00145">
    <property type="entry name" value="PI3Ka"/>
    <property type="match status" value="1"/>
</dbReference>
<keyword evidence="4" id="KW-0067">ATP-binding</keyword>
<keyword evidence="11" id="KW-1185">Reference proteome</keyword>
<dbReference type="GO" id="GO:0048015">
    <property type="term" value="P:phosphatidylinositol-mediated signaling"/>
    <property type="evidence" value="ECO:0007669"/>
    <property type="project" value="TreeGrafter"/>
</dbReference>
<dbReference type="InterPro" id="IPR029071">
    <property type="entry name" value="Ubiquitin-like_domsf"/>
</dbReference>
<dbReference type="GO" id="GO:0016477">
    <property type="term" value="P:cell migration"/>
    <property type="evidence" value="ECO:0007669"/>
    <property type="project" value="TreeGrafter"/>
</dbReference>
<evidence type="ECO:0000313" key="11">
    <source>
        <dbReference type="Proteomes" id="UP000280834"/>
    </source>
</evidence>
<dbReference type="Gene3D" id="3.10.20.90">
    <property type="entry name" value="Phosphatidylinositol 3-kinase Catalytic Subunit, Chain A, domain 1"/>
    <property type="match status" value="1"/>
</dbReference>
<evidence type="ECO:0000256" key="1">
    <source>
        <dbReference type="ARBA" id="ARBA00022679"/>
    </source>
</evidence>
<dbReference type="Pfam" id="PF00454">
    <property type="entry name" value="PI3_PI4_kinase"/>
    <property type="match status" value="1"/>
</dbReference>
<dbReference type="PROSITE" id="PS00916">
    <property type="entry name" value="PI3_4_KINASE_2"/>
    <property type="match status" value="1"/>
</dbReference>
<evidence type="ECO:0000259" key="6">
    <source>
        <dbReference type="PROSITE" id="PS50290"/>
    </source>
</evidence>
<evidence type="ECO:0000313" key="10">
    <source>
        <dbReference type="EMBL" id="VDO22912.1"/>
    </source>
</evidence>
<dbReference type="PANTHER" id="PTHR10048:SF111">
    <property type="entry name" value="PHOSPHATIDYLINOSITOL 3-KINASE AGE-1"/>
    <property type="match status" value="1"/>
</dbReference>
<keyword evidence="3" id="KW-0418">Kinase</keyword>
<dbReference type="SMART" id="SM00144">
    <property type="entry name" value="PI3K_rbd"/>
    <property type="match status" value="1"/>
</dbReference>
<evidence type="ECO:0000256" key="3">
    <source>
        <dbReference type="ARBA" id="ARBA00022777"/>
    </source>
</evidence>
<dbReference type="FunFam" id="1.10.1070.11:FF:000001">
    <property type="entry name" value="Phosphatidylinositol 4,5-bisphosphate 3-kinase catalytic subunit"/>
    <property type="match status" value="1"/>
</dbReference>
<feature type="domain" description="C2 PI3K-type" evidence="9">
    <location>
        <begin position="206"/>
        <end position="360"/>
    </location>
</feature>
<dbReference type="SUPFAM" id="SSF49562">
    <property type="entry name" value="C2 domain (Calcium/lipid-binding domain, CaLB)"/>
    <property type="match status" value="1"/>
</dbReference>
<dbReference type="Pfam" id="PF00613">
    <property type="entry name" value="PI3Ka"/>
    <property type="match status" value="1"/>
</dbReference>
<dbReference type="PROSITE" id="PS51545">
    <property type="entry name" value="PIK_HELICAL"/>
    <property type="match status" value="1"/>
</dbReference>
<dbReference type="Gene3D" id="1.25.40.70">
    <property type="entry name" value="Phosphatidylinositol 3-kinase, accessory domain (PIK)"/>
    <property type="match status" value="1"/>
</dbReference>
<dbReference type="Gene3D" id="3.30.1010.10">
    <property type="entry name" value="Phosphatidylinositol 3-kinase Catalytic Subunit, Chain A, domain 4"/>
    <property type="match status" value="1"/>
</dbReference>
<comment type="similarity">
    <text evidence="5">Belongs to the PI3/PI4-kinase family.</text>
</comment>
<evidence type="ECO:0000259" key="9">
    <source>
        <dbReference type="PROSITE" id="PS51547"/>
    </source>
</evidence>
<dbReference type="InterPro" id="IPR018936">
    <property type="entry name" value="PI3/4_kinase_CS"/>
</dbReference>
<gene>
    <name evidence="10" type="ORF">BTMF_LOCUS6878</name>
</gene>
<dbReference type="SUPFAM" id="SSF56112">
    <property type="entry name" value="Protein kinase-like (PK-like)"/>
    <property type="match status" value="1"/>
</dbReference>
<dbReference type="InterPro" id="IPR015433">
    <property type="entry name" value="PI3/4_kinase"/>
</dbReference>
<reference evidence="10 11" key="1">
    <citation type="submission" date="2018-11" db="EMBL/GenBank/DDBJ databases">
        <authorList>
            <consortium name="Pathogen Informatics"/>
        </authorList>
    </citation>
    <scope>NUCLEOTIDE SEQUENCE [LARGE SCALE GENOMIC DNA]</scope>
</reference>
<protein>
    <recommendedName>
        <fullName evidence="12">Phosphatidylinositol 4,5-bisphosphate 3-kinase catalytic subunit</fullName>
    </recommendedName>
</protein>
<evidence type="ECO:0000256" key="5">
    <source>
        <dbReference type="PROSITE-ProRule" id="PRU00880"/>
    </source>
</evidence>